<sequence>MSSEDKNARLEEIDDFLNTMTTLEKTLRQSHDWAIDRIHELSEHDLESAYAIQSEFSEWLNPDIPEHDVFSLEYIGD</sequence>
<dbReference type="KEGG" id="vg:77946443"/>
<protein>
    <submittedName>
        <fullName evidence="1">Uncharacterized protein</fullName>
    </submittedName>
</protein>
<dbReference type="GeneID" id="77946443"/>
<evidence type="ECO:0000313" key="1">
    <source>
        <dbReference type="EMBL" id="QPX48238.1"/>
    </source>
</evidence>
<evidence type="ECO:0000313" key="2">
    <source>
        <dbReference type="Proteomes" id="UP000664915"/>
    </source>
</evidence>
<name>A0A879R3S8_9CAUD</name>
<reference evidence="1" key="1">
    <citation type="submission" date="2020-09" db="EMBL/GenBank/DDBJ databases">
        <authorList>
            <person name="Zhang D."/>
            <person name="Hatherill J.R."/>
            <person name="Ramirez J.F."/>
            <person name="Edinger B."/>
            <person name="Balarin R."/>
            <person name="Sullivan A."/>
            <person name="Humpal K.M."/>
            <person name="Guseva A."/>
            <person name="Butela K.A."/>
            <person name="Garlena R.A."/>
            <person name="Russell D.A."/>
            <person name="Pope W.H."/>
            <person name="Jacobs-Sera D."/>
            <person name="Hatfull G.F."/>
        </authorList>
    </citation>
    <scope>NUCLEOTIDE SEQUENCE</scope>
</reference>
<dbReference type="RefSeq" id="YP_010670248.1">
    <property type="nucleotide sequence ID" value="NC_070963.1"/>
</dbReference>
<proteinExistence type="predicted"/>
<keyword evidence="2" id="KW-1185">Reference proteome</keyword>
<organism evidence="1 2">
    <name type="scientific">Synechococcus phage S-SRM01</name>
    <dbReference type="NCBI Taxonomy" id="2781608"/>
    <lineage>
        <taxon>Viruses</taxon>
        <taxon>Duplodnaviria</taxon>
        <taxon>Heunggongvirae</taxon>
        <taxon>Uroviricota</taxon>
        <taxon>Caudoviricetes</taxon>
        <taxon>Pantevenvirales</taxon>
        <taxon>Kyanoviridae</taxon>
        <taxon>Serangoonvirus</taxon>
        <taxon>Serangoonvirus essarone</taxon>
    </lineage>
</organism>
<accession>A0A879R3S8</accession>
<dbReference type="Proteomes" id="UP000664915">
    <property type="component" value="Segment"/>
</dbReference>
<dbReference type="EMBL" id="MW015081">
    <property type="protein sequence ID" value="QPX48238.1"/>
    <property type="molecule type" value="Genomic_DNA"/>
</dbReference>